<name>A0A090KN96_9BACI</name>
<dbReference type="Gene3D" id="3.50.50.60">
    <property type="entry name" value="FAD/NAD(P)-binding domain"/>
    <property type="match status" value="1"/>
</dbReference>
<sequence>MKYDVIVVGAGLAGLVATVEMADAGKKVLLLDQEPENYLGGQAWWSFGGLFLVDSPEQRRLGIKDSRELAWQDWLGTAGFDREDDQDYWGKKWAEAYVDFAAGEKRSWLHKMGVRFFPVVGWAERGGHLATGHGNSVPRFHIVWGTGPALVAPFERKVREYMKSGSVHYFPRHQVDHLLKENGAVVGVAGSVLIPSTTERGEDTEREIIDYFEYRAQVVLVASGGIGGNHDLVRKNWPERLGSPPKHMLSGVPAHVDGRMLAITEEAGGRIVNRDRMWHYTEGIKNWNPIWSNHGIRILPGPSSIWLDAKGKRFPIPNLPGFDTLSTLEAIQKTGYDYSWFILTEKIIEKEFALSGSEQNPDLTDKSIRKVLARALPGAPEPVQAFMDKGEDFIIANNLQDLVAGMNRLTGENLLNYKEIEYQMKARDREMDNKFTKDLQVTAIRGHRNYFGDKLIRVAPPHKILDPKNGPLIAVRLHILSRKTLGGLQTDLSGRVLDSSGQAIPGLYAAGEVSGFGGGGVHGYRALEGTFLGGCLFTGRTAGRAIAAELN</sequence>
<dbReference type="InterPro" id="IPR036188">
    <property type="entry name" value="FAD/NAD-bd_sf"/>
</dbReference>
<dbReference type="GO" id="GO:0033765">
    <property type="term" value="F:steroid dehydrogenase activity, acting on the CH-CH group of donors"/>
    <property type="evidence" value="ECO:0007669"/>
    <property type="project" value="UniProtKB-ARBA"/>
</dbReference>
<keyword evidence="2 4" id="KW-0560">Oxidoreductase</keyword>
<keyword evidence="5" id="KW-1185">Reference proteome</keyword>
<dbReference type="InterPro" id="IPR003953">
    <property type="entry name" value="FAD-dep_OxRdtase_2_FAD-bd"/>
</dbReference>
<protein>
    <submittedName>
        <fullName evidence="4">KsdD-like steroid dehydrogenase MSMEG_5835</fullName>
        <ecNumber evidence="4">1.3.99.-</ecNumber>
    </submittedName>
</protein>
<dbReference type="NCBIfam" id="NF009472">
    <property type="entry name" value="PRK12834.1"/>
    <property type="match status" value="1"/>
</dbReference>
<dbReference type="AlphaFoldDB" id="A0A090KN96"/>
<dbReference type="PANTHER" id="PTHR43260:SF1">
    <property type="entry name" value="KSDD-LIKE STEROID DEHYDROGENASE RV0785"/>
    <property type="match status" value="1"/>
</dbReference>
<evidence type="ECO:0000313" key="4">
    <source>
        <dbReference type="EMBL" id="CEE00159.1"/>
    </source>
</evidence>
<dbReference type="SUPFAM" id="SSF51905">
    <property type="entry name" value="FAD/NAD(P)-binding domain"/>
    <property type="match status" value="1"/>
</dbReference>
<keyword evidence="1" id="KW-0285">Flavoprotein</keyword>
<feature type="domain" description="FAD-dependent oxidoreductase 2 FAD-binding" evidence="3">
    <location>
        <begin position="4"/>
        <end position="532"/>
    </location>
</feature>
<dbReference type="EC" id="1.3.99.-" evidence="4"/>
<dbReference type="PIRSF" id="PIRSF036654">
    <property type="entry name" value="UCP036654"/>
    <property type="match status" value="1"/>
</dbReference>
<organism evidence="4 5">
    <name type="scientific">Caldibacillus thermoamylovorans</name>
    <dbReference type="NCBI Taxonomy" id="35841"/>
    <lineage>
        <taxon>Bacteria</taxon>
        <taxon>Bacillati</taxon>
        <taxon>Bacillota</taxon>
        <taxon>Bacilli</taxon>
        <taxon>Bacillales</taxon>
        <taxon>Bacillaceae</taxon>
        <taxon>Caldibacillus</taxon>
    </lineage>
</organism>
<dbReference type="GeneID" id="92959454"/>
<dbReference type="Pfam" id="PF00890">
    <property type="entry name" value="FAD_binding_2"/>
    <property type="match status" value="1"/>
</dbReference>
<dbReference type="EMBL" id="CCRF01000010">
    <property type="protein sequence ID" value="CEE00159.1"/>
    <property type="molecule type" value="Genomic_DNA"/>
</dbReference>
<proteinExistence type="predicted"/>
<reference evidence="4 5" key="1">
    <citation type="submission" date="2014-07" db="EMBL/GenBank/DDBJ databases">
        <authorList>
            <person name="Wibberg Daniel"/>
        </authorList>
    </citation>
    <scope>NUCLEOTIDE SEQUENCE [LARGE SCALE GENOMIC DNA]</scope>
</reference>
<evidence type="ECO:0000313" key="5">
    <source>
        <dbReference type="Proteomes" id="UP000040576"/>
    </source>
</evidence>
<evidence type="ECO:0000256" key="2">
    <source>
        <dbReference type="ARBA" id="ARBA00023002"/>
    </source>
</evidence>
<dbReference type="Gene3D" id="3.90.700.10">
    <property type="entry name" value="Succinate dehydrogenase/fumarate reductase flavoprotein, catalytic domain"/>
    <property type="match status" value="1"/>
</dbReference>
<dbReference type="InterPro" id="IPR027477">
    <property type="entry name" value="Succ_DH/fumarate_Rdtase_cat_sf"/>
</dbReference>
<dbReference type="Proteomes" id="UP000040576">
    <property type="component" value="Unassembled WGS sequence"/>
</dbReference>
<dbReference type="PANTHER" id="PTHR43260">
    <property type="entry name" value="3-KETOSTEROID-DELTA-1-DEHYDROGENASE"/>
    <property type="match status" value="1"/>
</dbReference>
<gene>
    <name evidence="4" type="ORF">BT1A1_0298</name>
</gene>
<dbReference type="RefSeq" id="WP_034767336.1">
    <property type="nucleotide sequence ID" value="NZ_CCRF01000010.1"/>
</dbReference>
<evidence type="ECO:0000256" key="1">
    <source>
        <dbReference type="ARBA" id="ARBA00022630"/>
    </source>
</evidence>
<evidence type="ECO:0000259" key="3">
    <source>
        <dbReference type="Pfam" id="PF00890"/>
    </source>
</evidence>
<dbReference type="InterPro" id="IPR014614">
    <property type="entry name" value="KsdD_DH"/>
</dbReference>
<accession>A0A090KN96</accession>